<evidence type="ECO:0000256" key="1">
    <source>
        <dbReference type="ARBA" id="ARBA00008721"/>
    </source>
</evidence>
<dbReference type="Gene3D" id="3.40.390.10">
    <property type="entry name" value="Collagenase (Catalytic Domain)"/>
    <property type="match status" value="1"/>
</dbReference>
<keyword evidence="5" id="KW-0378">Hydrolase</keyword>
<evidence type="ECO:0000259" key="10">
    <source>
        <dbReference type="Pfam" id="PF05572"/>
    </source>
</evidence>
<keyword evidence="14" id="KW-1185">Reference proteome</keyword>
<feature type="domain" description="Peptidase M43 pregnancy-associated plasma-A" evidence="10">
    <location>
        <begin position="158"/>
        <end position="309"/>
    </location>
</feature>
<keyword evidence="7" id="KW-0482">Metalloprotease</keyword>
<organism evidence="13 14">
    <name type="scientific">Marinoscillum furvescens DSM 4134</name>
    <dbReference type="NCBI Taxonomy" id="1122208"/>
    <lineage>
        <taxon>Bacteria</taxon>
        <taxon>Pseudomonadati</taxon>
        <taxon>Bacteroidota</taxon>
        <taxon>Cytophagia</taxon>
        <taxon>Cytophagales</taxon>
        <taxon>Reichenbachiellaceae</taxon>
        <taxon>Marinoscillum</taxon>
    </lineage>
</organism>
<dbReference type="SUPFAM" id="SSF55486">
    <property type="entry name" value="Metalloproteases ('zincins'), catalytic domain"/>
    <property type="match status" value="1"/>
</dbReference>
<evidence type="ECO:0000256" key="8">
    <source>
        <dbReference type="ARBA" id="ARBA00023157"/>
    </source>
</evidence>
<keyword evidence="4 9" id="KW-0732">Signal</keyword>
<comment type="caution">
    <text evidence="13">The sequence shown here is derived from an EMBL/GenBank/DDBJ whole genome shotgun (WGS) entry which is preliminary data.</text>
</comment>
<proteinExistence type="inferred from homology"/>
<dbReference type="GO" id="GO:0008237">
    <property type="term" value="F:metallopeptidase activity"/>
    <property type="evidence" value="ECO:0007669"/>
    <property type="project" value="UniProtKB-KW"/>
</dbReference>
<keyword evidence="8" id="KW-1015">Disulfide bond</keyword>
<dbReference type="InterPro" id="IPR026444">
    <property type="entry name" value="Secre_tail"/>
</dbReference>
<reference evidence="13 14" key="1">
    <citation type="submission" date="2018-07" db="EMBL/GenBank/DDBJ databases">
        <title>Genomic Encyclopedia of Type Strains, Phase IV (KMG-IV): sequencing the most valuable type-strain genomes for metagenomic binning, comparative biology and taxonomic classification.</title>
        <authorList>
            <person name="Goeker M."/>
        </authorList>
    </citation>
    <scope>NUCLEOTIDE SEQUENCE [LARGE SCALE GENOMIC DNA]</scope>
    <source>
        <strain evidence="13 14">DSM 4134</strain>
    </source>
</reference>
<dbReference type="OrthoDB" id="6278496at2"/>
<dbReference type="InterPro" id="IPR013783">
    <property type="entry name" value="Ig-like_fold"/>
</dbReference>
<feature type="domain" description="CARDB" evidence="11">
    <location>
        <begin position="336"/>
        <end position="414"/>
    </location>
</feature>
<dbReference type="EMBL" id="QREG01000015">
    <property type="protein sequence ID" value="RED96171.1"/>
    <property type="molecule type" value="Genomic_DNA"/>
</dbReference>
<feature type="domain" description="Secretion system C-terminal sorting" evidence="12">
    <location>
        <begin position="910"/>
        <end position="984"/>
    </location>
</feature>
<evidence type="ECO:0000256" key="6">
    <source>
        <dbReference type="ARBA" id="ARBA00022833"/>
    </source>
</evidence>
<evidence type="ECO:0000256" key="9">
    <source>
        <dbReference type="SAM" id="SignalP"/>
    </source>
</evidence>
<evidence type="ECO:0000259" key="12">
    <source>
        <dbReference type="Pfam" id="PF18962"/>
    </source>
</evidence>
<dbReference type="NCBIfam" id="NF038128">
    <property type="entry name" value="choice_anch_J"/>
    <property type="match status" value="2"/>
</dbReference>
<dbReference type="InterPro" id="IPR024079">
    <property type="entry name" value="MetalloPept_cat_dom_sf"/>
</dbReference>
<dbReference type="PANTHER" id="PTHR47466:SF1">
    <property type="entry name" value="METALLOPROTEASE MEP1 (AFU_ORTHOLOGUE AFUA_1G07730)-RELATED"/>
    <property type="match status" value="1"/>
</dbReference>
<evidence type="ECO:0000256" key="2">
    <source>
        <dbReference type="ARBA" id="ARBA00022670"/>
    </source>
</evidence>
<evidence type="ECO:0000256" key="4">
    <source>
        <dbReference type="ARBA" id="ARBA00022729"/>
    </source>
</evidence>
<evidence type="ECO:0000256" key="3">
    <source>
        <dbReference type="ARBA" id="ARBA00022723"/>
    </source>
</evidence>
<protein>
    <submittedName>
        <fullName evidence="13">Putative secreted protein (Por secretion system target)</fullName>
    </submittedName>
</protein>
<dbReference type="GO" id="GO:0006508">
    <property type="term" value="P:proteolysis"/>
    <property type="evidence" value="ECO:0007669"/>
    <property type="project" value="UniProtKB-KW"/>
</dbReference>
<dbReference type="RefSeq" id="WP_115869029.1">
    <property type="nucleotide sequence ID" value="NZ_QREG01000015.1"/>
</dbReference>
<sequence>MKALIAVLFTLLTLASFAQERCATMQLPANKLRSESTAEFEAWLSNRKSQFSTSHRRQQQVYEIPVVFHVIHDGSDVGFGSNLPDERIIEQLEILNEDFRRTNADASDTPNEFLSVAADTEIEFVFARQDPEGLPTDGIVRIQGAKSEYSISDDAALMAESFWPHEHYINFYITNLSGNNLGYAQFPFSNLEGIASELENYRSTDGIVIDYVWVGRNTNTGSFDSHGRTATHEMGHYLGLRHIWGDGGCSAQDYCDDTPEAASSSSGCPTNKNTCDSKDMVQNYMDYTDDRCMNLFTVCQKERMRTVLETSPRRKTLLTSPGLQTPVLVANNLGARSIIAPQQSDCAETTTPSLQVRNYGTNEITSFEVALYLNGSRIETQSKEVLLATGETSQVSFSPLTIDHTVSNNVRFEVISVNGTTDAEPENDIKEVLLAPSALDNIPFYEDFEESNTYFRRAEQGNTSTWTFSTAPDSTSGNQAAMAPYYNQEVNFGLQDRLITKTLDFSGLTSAQLEFNYAYAPRRIPGTSHFYLDGLIVAVSTDCGQNFHLHNYEFERYGLGLNTTQTQDSSFAPSVQSDWSPVSLNLTKYAGQENVQIAFIGVNGGGNNIYIDNISVSSGELLADDVGIRGVDNIPVVTCDQFSFPSLEIKNYGYEDVTSLHIKLQVNETTKTFEYTDLNIPSGDDQNFTFNLSDDLQDGPNDITFTIETVNGRTDLQPGNNQRTFRTLVDLQEEVIPIQEDFENMQWVTFSPEGENLYYTQMVEGDLALTTNNYDNPVTGRSYLVSPTLITSGYTEAAIRFRYSYAERTGFNDNLKVLLSHNCGRTFDVELLNLNSEQMAIVSSSAEWDPESEDLWRTEFIDITEHLKYPDLRVAFVFTNGNGNKLYLDDIDILTTNDPKLPEFQQELVVYPNPSHGDFRVTFNLPEKKELEIQIMDMSGRIIYQQVHANILNQTLRFQAPSQGGFYVLHVKGDGYEKVERLFIKR</sequence>
<dbReference type="Pfam" id="PF05572">
    <property type="entry name" value="Peptidase_M43"/>
    <property type="match status" value="1"/>
</dbReference>
<dbReference type="GO" id="GO:0046872">
    <property type="term" value="F:metal ion binding"/>
    <property type="evidence" value="ECO:0007669"/>
    <property type="project" value="UniProtKB-KW"/>
</dbReference>
<keyword evidence="2" id="KW-0645">Protease</keyword>
<dbReference type="InterPro" id="IPR008754">
    <property type="entry name" value="Peptidase_M43"/>
</dbReference>
<keyword evidence="3" id="KW-0479">Metal-binding</keyword>
<evidence type="ECO:0000259" key="11">
    <source>
        <dbReference type="Pfam" id="PF07705"/>
    </source>
</evidence>
<name>A0A3D9L0X1_MARFU</name>
<dbReference type="Pfam" id="PF18962">
    <property type="entry name" value="Por_Secre_tail"/>
    <property type="match status" value="1"/>
</dbReference>
<dbReference type="Proteomes" id="UP000256779">
    <property type="component" value="Unassembled WGS sequence"/>
</dbReference>
<dbReference type="Pfam" id="PF07705">
    <property type="entry name" value="CARDB"/>
    <property type="match status" value="1"/>
</dbReference>
<feature type="chain" id="PRO_5017748296" evidence="9">
    <location>
        <begin position="19"/>
        <end position="986"/>
    </location>
</feature>
<dbReference type="PANTHER" id="PTHR47466">
    <property type="match status" value="1"/>
</dbReference>
<evidence type="ECO:0000313" key="13">
    <source>
        <dbReference type="EMBL" id="RED96171.1"/>
    </source>
</evidence>
<dbReference type="AlphaFoldDB" id="A0A3D9L0X1"/>
<feature type="signal peptide" evidence="9">
    <location>
        <begin position="1"/>
        <end position="18"/>
    </location>
</feature>
<dbReference type="NCBIfam" id="TIGR04183">
    <property type="entry name" value="Por_Secre_tail"/>
    <property type="match status" value="1"/>
</dbReference>
<keyword evidence="6" id="KW-0862">Zinc</keyword>
<evidence type="ECO:0000256" key="7">
    <source>
        <dbReference type="ARBA" id="ARBA00023049"/>
    </source>
</evidence>
<dbReference type="Gene3D" id="2.60.40.10">
    <property type="entry name" value="Immunoglobulins"/>
    <property type="match status" value="1"/>
</dbReference>
<comment type="similarity">
    <text evidence="1">Belongs to the peptidase M43B family.</text>
</comment>
<dbReference type="Gene3D" id="2.60.120.260">
    <property type="entry name" value="Galactose-binding domain-like"/>
    <property type="match status" value="2"/>
</dbReference>
<accession>A0A3D9L0X1</accession>
<dbReference type="CDD" id="cd04275">
    <property type="entry name" value="ZnMc_pappalysin_like"/>
    <property type="match status" value="1"/>
</dbReference>
<dbReference type="InterPro" id="IPR011635">
    <property type="entry name" value="CARDB"/>
</dbReference>
<evidence type="ECO:0000313" key="14">
    <source>
        <dbReference type="Proteomes" id="UP000256779"/>
    </source>
</evidence>
<gene>
    <name evidence="13" type="ORF">C7460_11562</name>
</gene>
<evidence type="ECO:0000256" key="5">
    <source>
        <dbReference type="ARBA" id="ARBA00022801"/>
    </source>
</evidence>